<organism evidence="2">
    <name type="scientific">hydrothermal vent metagenome</name>
    <dbReference type="NCBI Taxonomy" id="652676"/>
    <lineage>
        <taxon>unclassified sequences</taxon>
        <taxon>metagenomes</taxon>
        <taxon>ecological metagenomes</taxon>
    </lineage>
</organism>
<dbReference type="AlphaFoldDB" id="A0A3B0TS78"/>
<accession>A0A3B0TS78</accession>
<feature type="non-terminal residue" evidence="2">
    <location>
        <position position="44"/>
    </location>
</feature>
<name>A0A3B0TS78_9ZZZZ</name>
<feature type="transmembrane region" description="Helical" evidence="1">
    <location>
        <begin position="12"/>
        <end position="31"/>
    </location>
</feature>
<reference evidence="2" key="1">
    <citation type="submission" date="2018-06" db="EMBL/GenBank/DDBJ databases">
        <authorList>
            <person name="Zhirakovskaya E."/>
        </authorList>
    </citation>
    <scope>NUCLEOTIDE SEQUENCE</scope>
</reference>
<dbReference type="Pfam" id="PF18926">
    <property type="entry name" value="DUF5676"/>
    <property type="match status" value="1"/>
</dbReference>
<sequence>MTQINAKKFSLASGITGAIIYISCFLLMSILGKSTLIKLANTLF</sequence>
<gene>
    <name evidence="2" type="ORF">MNBD_BACTEROID04-1088</name>
</gene>
<dbReference type="InterPro" id="IPR044020">
    <property type="entry name" value="DUF5676"/>
</dbReference>
<proteinExistence type="predicted"/>
<evidence type="ECO:0000313" key="2">
    <source>
        <dbReference type="EMBL" id="VAW19570.1"/>
    </source>
</evidence>
<keyword evidence="1" id="KW-1133">Transmembrane helix</keyword>
<keyword evidence="1" id="KW-0472">Membrane</keyword>
<dbReference type="EMBL" id="UOER01000049">
    <property type="protein sequence ID" value="VAW19570.1"/>
    <property type="molecule type" value="Genomic_DNA"/>
</dbReference>
<evidence type="ECO:0000256" key="1">
    <source>
        <dbReference type="SAM" id="Phobius"/>
    </source>
</evidence>
<keyword evidence="1" id="KW-0812">Transmembrane</keyword>
<protein>
    <submittedName>
        <fullName evidence="2">Uncharacterized protein</fullName>
    </submittedName>
</protein>